<dbReference type="SUPFAM" id="SSF53686">
    <property type="entry name" value="Tryptophan synthase beta subunit-like PLP-dependent enzymes"/>
    <property type="match status" value="1"/>
</dbReference>
<evidence type="ECO:0000259" key="2">
    <source>
        <dbReference type="Pfam" id="PF00291"/>
    </source>
</evidence>
<feature type="domain" description="Tryptophan synthase beta chain-like PALP" evidence="2">
    <location>
        <begin position="32"/>
        <end position="109"/>
    </location>
</feature>
<keyword evidence="4" id="KW-1185">Reference proteome</keyword>
<sequence>MVVLLALLLSLKSWNPVLVSKTECPHRTYKRNTGIGLALMAAAKQYRLIIPIPASMSLERRIILRALGAELVLTNPAKGMKGALQKAEEILAKTPNAYMLHQFENLANPKVILKLCFDGSNCWLKKSVNIHCFWYT</sequence>
<comment type="caution">
    <text evidence="3">The sequence shown here is derived from an EMBL/GenBank/DDBJ whole genome shotgun (WGS) entry which is preliminary data.</text>
</comment>
<name>A0A9D3VT27_9ROSI</name>
<evidence type="ECO:0000256" key="1">
    <source>
        <dbReference type="SAM" id="SignalP"/>
    </source>
</evidence>
<evidence type="ECO:0000313" key="4">
    <source>
        <dbReference type="Proteomes" id="UP000828251"/>
    </source>
</evidence>
<reference evidence="3 4" key="1">
    <citation type="journal article" date="2021" name="Plant Biotechnol. J.">
        <title>Multi-omics assisted identification of the key and species-specific regulatory components of drought-tolerant mechanisms in Gossypium stocksii.</title>
        <authorList>
            <person name="Yu D."/>
            <person name="Ke L."/>
            <person name="Zhang D."/>
            <person name="Wu Y."/>
            <person name="Sun Y."/>
            <person name="Mei J."/>
            <person name="Sun J."/>
            <person name="Sun Y."/>
        </authorList>
    </citation>
    <scope>NUCLEOTIDE SEQUENCE [LARGE SCALE GENOMIC DNA]</scope>
    <source>
        <strain evidence="4">cv. E1</strain>
        <tissue evidence="3">Leaf</tissue>
    </source>
</reference>
<dbReference type="OrthoDB" id="10259545at2759"/>
<protein>
    <recommendedName>
        <fullName evidence="2">Tryptophan synthase beta chain-like PALP domain-containing protein</fullName>
    </recommendedName>
</protein>
<gene>
    <name evidence="3" type="ORF">J1N35_013778</name>
</gene>
<proteinExistence type="predicted"/>
<evidence type="ECO:0000313" key="3">
    <source>
        <dbReference type="EMBL" id="KAH1096857.1"/>
    </source>
</evidence>
<dbReference type="InterPro" id="IPR036052">
    <property type="entry name" value="TrpB-like_PALP_sf"/>
</dbReference>
<feature type="signal peptide" evidence="1">
    <location>
        <begin position="1"/>
        <end position="19"/>
    </location>
</feature>
<feature type="chain" id="PRO_5038802001" description="Tryptophan synthase beta chain-like PALP domain-containing protein" evidence="1">
    <location>
        <begin position="20"/>
        <end position="136"/>
    </location>
</feature>
<keyword evidence="1" id="KW-0732">Signal</keyword>
<dbReference type="PANTHER" id="PTHR10314">
    <property type="entry name" value="CYSTATHIONINE BETA-SYNTHASE"/>
    <property type="match status" value="1"/>
</dbReference>
<dbReference type="InterPro" id="IPR050214">
    <property type="entry name" value="Cys_Synth/Cystath_Beta-Synth"/>
</dbReference>
<dbReference type="Proteomes" id="UP000828251">
    <property type="component" value="Unassembled WGS sequence"/>
</dbReference>
<dbReference type="Pfam" id="PF00291">
    <property type="entry name" value="PALP"/>
    <property type="match status" value="1"/>
</dbReference>
<dbReference type="Gene3D" id="3.40.50.1100">
    <property type="match status" value="1"/>
</dbReference>
<dbReference type="AlphaFoldDB" id="A0A9D3VT27"/>
<dbReference type="EMBL" id="JAIQCV010000005">
    <property type="protein sequence ID" value="KAH1096857.1"/>
    <property type="molecule type" value="Genomic_DNA"/>
</dbReference>
<dbReference type="InterPro" id="IPR001926">
    <property type="entry name" value="TrpB-like_PALP"/>
</dbReference>
<accession>A0A9D3VT27</accession>
<organism evidence="3 4">
    <name type="scientific">Gossypium stocksii</name>
    <dbReference type="NCBI Taxonomy" id="47602"/>
    <lineage>
        <taxon>Eukaryota</taxon>
        <taxon>Viridiplantae</taxon>
        <taxon>Streptophyta</taxon>
        <taxon>Embryophyta</taxon>
        <taxon>Tracheophyta</taxon>
        <taxon>Spermatophyta</taxon>
        <taxon>Magnoliopsida</taxon>
        <taxon>eudicotyledons</taxon>
        <taxon>Gunneridae</taxon>
        <taxon>Pentapetalae</taxon>
        <taxon>rosids</taxon>
        <taxon>malvids</taxon>
        <taxon>Malvales</taxon>
        <taxon>Malvaceae</taxon>
        <taxon>Malvoideae</taxon>
        <taxon>Gossypium</taxon>
    </lineage>
</organism>